<dbReference type="EC" id="2.6.1.85" evidence="1"/>
<dbReference type="GO" id="GO:0046820">
    <property type="term" value="F:4-amino-4-deoxychorismate synthase activity"/>
    <property type="evidence" value="ECO:0007669"/>
    <property type="project" value="UniProtKB-EC"/>
</dbReference>
<dbReference type="PRINTS" id="PR00095">
    <property type="entry name" value="ANTSNTHASEI"/>
</dbReference>
<feature type="domain" description="Chorismate-utilising enzyme C-terminal" evidence="3">
    <location>
        <begin position="165"/>
        <end position="421"/>
    </location>
</feature>
<dbReference type="NCBIfam" id="TIGR00553">
    <property type="entry name" value="pabB"/>
    <property type="match status" value="1"/>
</dbReference>
<feature type="domain" description="Anthranilate synthase component I N-terminal" evidence="4">
    <location>
        <begin position="78"/>
        <end position="124"/>
    </location>
</feature>
<reference evidence="5 6" key="1">
    <citation type="submission" date="2023-07" db="EMBL/GenBank/DDBJ databases">
        <title>Genomic Encyclopedia of Type Strains, Phase IV (KMG-IV): sequencing the most valuable type-strain genomes for metagenomic binning, comparative biology and taxonomic classification.</title>
        <authorList>
            <person name="Goeker M."/>
        </authorList>
    </citation>
    <scope>NUCLEOTIDE SEQUENCE [LARGE SCALE GENOMIC DNA]</scope>
    <source>
        <strain evidence="5 6">DSM 102814</strain>
    </source>
</reference>
<keyword evidence="2 5" id="KW-0808">Transferase</keyword>
<dbReference type="EMBL" id="JAVDQA010000004">
    <property type="protein sequence ID" value="MDR6301111.1"/>
    <property type="molecule type" value="Genomic_DNA"/>
</dbReference>
<accession>A0ABU1K678</accession>
<dbReference type="Proteomes" id="UP001257659">
    <property type="component" value="Unassembled WGS sequence"/>
</dbReference>
<dbReference type="SUPFAM" id="SSF56322">
    <property type="entry name" value="ADC synthase"/>
    <property type="match status" value="1"/>
</dbReference>
<dbReference type="RefSeq" id="WP_309728170.1">
    <property type="nucleotide sequence ID" value="NZ_JAVDQA010000004.1"/>
</dbReference>
<evidence type="ECO:0000313" key="5">
    <source>
        <dbReference type="EMBL" id="MDR6301111.1"/>
    </source>
</evidence>
<dbReference type="PANTHER" id="PTHR11236:SF9">
    <property type="entry name" value="ANTHRANILATE SYNTHASE COMPONENT 1"/>
    <property type="match status" value="1"/>
</dbReference>
<proteinExistence type="predicted"/>
<gene>
    <name evidence="5" type="ORF">GGR31_001758</name>
</gene>
<evidence type="ECO:0000256" key="1">
    <source>
        <dbReference type="ARBA" id="ARBA00013139"/>
    </source>
</evidence>
<evidence type="ECO:0000256" key="2">
    <source>
        <dbReference type="ARBA" id="ARBA00022679"/>
    </source>
</evidence>
<keyword evidence="5" id="KW-0032">Aminotransferase</keyword>
<dbReference type="InterPro" id="IPR005801">
    <property type="entry name" value="ADC_synthase"/>
</dbReference>
<dbReference type="InterPro" id="IPR015890">
    <property type="entry name" value="Chorismate_C"/>
</dbReference>
<evidence type="ECO:0000313" key="6">
    <source>
        <dbReference type="Proteomes" id="UP001257659"/>
    </source>
</evidence>
<sequence>MRTSKKISFSITEDFKSKLLSWANQFEEVVWLDSNNYPFSTVDYEAILAVDAFTALKTDAHLAFDQLKEYQETTNDWIFGYLTYDLKNDVEKLHSKNFDGLLFPELYFFQPKKILLFKNDEVELHYLAMVDDEFETDWEEINNFQPSTNTEKNTSSLEIKARVNEEEYLEKVTKMLTHIHRGDIYEANFCQEFYVENSVLNPLETYLHLNEISKAPFSVYLKLEEFYLLSASPERYLKKTGNKVISQPIKGTARRLENKEEDEALKNKLQNDPKERSENVMIVDLVRNDLSKTAEKGSVHVDELCGLYTFQQVHQLISTISSEVSNDLSPVEILRSTFPMGSMTGAPKISAMKIIENLEETKRGLYSGSVGYFTPKGDFDFNVIIRSILHNKNEKYTSFSVGSAITAKSIPQKEYEECSIKAAAMKKALSL</sequence>
<dbReference type="InterPro" id="IPR019999">
    <property type="entry name" value="Anth_synth_I-like"/>
</dbReference>
<dbReference type="Pfam" id="PF00425">
    <property type="entry name" value="Chorismate_bind"/>
    <property type="match status" value="1"/>
</dbReference>
<dbReference type="InterPro" id="IPR006805">
    <property type="entry name" value="Anth_synth_I_N"/>
</dbReference>
<comment type="caution">
    <text evidence="5">The sequence shown here is derived from an EMBL/GenBank/DDBJ whole genome shotgun (WGS) entry which is preliminary data.</text>
</comment>
<name>A0ABU1K678_9FLAO</name>
<keyword evidence="6" id="KW-1185">Reference proteome</keyword>
<dbReference type="InterPro" id="IPR005802">
    <property type="entry name" value="ADC_synth_comp_1"/>
</dbReference>
<protein>
    <recommendedName>
        <fullName evidence="1">aminodeoxychorismate synthase</fullName>
        <ecNumber evidence="1">2.6.1.85</ecNumber>
    </recommendedName>
</protein>
<organism evidence="5 6">
    <name type="scientific">Mesonia maritima</name>
    <dbReference type="NCBI Taxonomy" id="1793873"/>
    <lineage>
        <taxon>Bacteria</taxon>
        <taxon>Pseudomonadati</taxon>
        <taxon>Bacteroidota</taxon>
        <taxon>Flavobacteriia</taxon>
        <taxon>Flavobacteriales</taxon>
        <taxon>Flavobacteriaceae</taxon>
        <taxon>Mesonia</taxon>
    </lineage>
</organism>
<evidence type="ECO:0000259" key="3">
    <source>
        <dbReference type="Pfam" id="PF00425"/>
    </source>
</evidence>
<dbReference type="Pfam" id="PF04715">
    <property type="entry name" value="Anth_synt_I_N"/>
    <property type="match status" value="1"/>
</dbReference>
<dbReference type="PANTHER" id="PTHR11236">
    <property type="entry name" value="AMINOBENZOATE/ANTHRANILATE SYNTHASE"/>
    <property type="match status" value="1"/>
</dbReference>
<dbReference type="Gene3D" id="3.60.120.10">
    <property type="entry name" value="Anthranilate synthase"/>
    <property type="match status" value="1"/>
</dbReference>
<evidence type="ECO:0000259" key="4">
    <source>
        <dbReference type="Pfam" id="PF04715"/>
    </source>
</evidence>